<name>A0ABP8S0J2_9PSEU</name>
<dbReference type="RefSeq" id="WP_345423942.1">
    <property type="nucleotide sequence ID" value="NZ_BAABGT010000083.1"/>
</dbReference>
<sequence length="171" mass="18425">MTTDPRDRILDTLREAEALGLGEWDLKVTALPNTTARLRAHLLEQLGPDPAAPYLPSAFGPKFIPTDCTEAEVLAAWALAEIHVPPGHEIPQPFHAERTKDGVLMLLTRGGRYVASPDSVVHLKRVDSELHELADITEGVVTVVTYSGGALISSRTLVDIGEGTDLTADVD</sequence>
<organism evidence="1 2">
    <name type="scientific">Pseudonocardia xishanensis</name>
    <dbReference type="NCBI Taxonomy" id="630995"/>
    <lineage>
        <taxon>Bacteria</taxon>
        <taxon>Bacillati</taxon>
        <taxon>Actinomycetota</taxon>
        <taxon>Actinomycetes</taxon>
        <taxon>Pseudonocardiales</taxon>
        <taxon>Pseudonocardiaceae</taxon>
        <taxon>Pseudonocardia</taxon>
    </lineage>
</organism>
<keyword evidence="2" id="KW-1185">Reference proteome</keyword>
<reference evidence="2" key="1">
    <citation type="journal article" date="2019" name="Int. J. Syst. Evol. Microbiol.">
        <title>The Global Catalogue of Microorganisms (GCM) 10K type strain sequencing project: providing services to taxonomists for standard genome sequencing and annotation.</title>
        <authorList>
            <consortium name="The Broad Institute Genomics Platform"/>
            <consortium name="The Broad Institute Genome Sequencing Center for Infectious Disease"/>
            <person name="Wu L."/>
            <person name="Ma J."/>
        </authorList>
    </citation>
    <scope>NUCLEOTIDE SEQUENCE [LARGE SCALE GENOMIC DNA]</scope>
    <source>
        <strain evidence="2">JCM 17906</strain>
    </source>
</reference>
<protein>
    <submittedName>
        <fullName evidence="1">Uncharacterized protein</fullName>
    </submittedName>
</protein>
<gene>
    <name evidence="1" type="ORF">GCM10023175_51950</name>
</gene>
<dbReference type="Proteomes" id="UP001501598">
    <property type="component" value="Unassembled WGS sequence"/>
</dbReference>
<evidence type="ECO:0000313" key="1">
    <source>
        <dbReference type="EMBL" id="GAA4554327.1"/>
    </source>
</evidence>
<accession>A0ABP8S0J2</accession>
<dbReference type="EMBL" id="BAABGT010000083">
    <property type="protein sequence ID" value="GAA4554327.1"/>
    <property type="molecule type" value="Genomic_DNA"/>
</dbReference>
<comment type="caution">
    <text evidence="1">The sequence shown here is derived from an EMBL/GenBank/DDBJ whole genome shotgun (WGS) entry which is preliminary data.</text>
</comment>
<proteinExistence type="predicted"/>
<evidence type="ECO:0000313" key="2">
    <source>
        <dbReference type="Proteomes" id="UP001501598"/>
    </source>
</evidence>